<dbReference type="SUPFAM" id="SSF50341">
    <property type="entry name" value="CheW-like"/>
    <property type="match status" value="1"/>
</dbReference>
<dbReference type="GO" id="GO:0007165">
    <property type="term" value="P:signal transduction"/>
    <property type="evidence" value="ECO:0007669"/>
    <property type="project" value="InterPro"/>
</dbReference>
<dbReference type="PATRIC" id="fig|1618677.3.peg.550"/>
<dbReference type="GO" id="GO:0005829">
    <property type="term" value="C:cytosol"/>
    <property type="evidence" value="ECO:0007669"/>
    <property type="project" value="TreeGrafter"/>
</dbReference>
<dbReference type="PANTHER" id="PTHR22617:SF23">
    <property type="entry name" value="CHEMOTAXIS PROTEIN CHEW"/>
    <property type="match status" value="1"/>
</dbReference>
<dbReference type="Proteomes" id="UP000034516">
    <property type="component" value="Unassembled WGS sequence"/>
</dbReference>
<dbReference type="EMBL" id="LCCW01000031">
    <property type="protein sequence ID" value="KKS41184.1"/>
    <property type="molecule type" value="Genomic_DNA"/>
</dbReference>
<reference evidence="2 3" key="1">
    <citation type="journal article" date="2015" name="Nature">
        <title>rRNA introns, odd ribosomes, and small enigmatic genomes across a large radiation of phyla.</title>
        <authorList>
            <person name="Brown C.T."/>
            <person name="Hug L.A."/>
            <person name="Thomas B.C."/>
            <person name="Sharon I."/>
            <person name="Castelle C.J."/>
            <person name="Singh A."/>
            <person name="Wilkins M.J."/>
            <person name="Williams K.H."/>
            <person name="Banfield J.F."/>
        </authorList>
    </citation>
    <scope>NUCLEOTIDE SEQUENCE [LARGE SCALE GENOMIC DNA]</scope>
</reference>
<protein>
    <submittedName>
        <fullName evidence="2">Chemotaxis protein CheW</fullName>
    </submittedName>
</protein>
<name>A0A0G0YX78_9BACT</name>
<dbReference type="InterPro" id="IPR036061">
    <property type="entry name" value="CheW-like_dom_sf"/>
</dbReference>
<accession>A0A0G0YX78</accession>
<dbReference type="Gene3D" id="2.30.30.40">
    <property type="entry name" value="SH3 Domains"/>
    <property type="match status" value="1"/>
</dbReference>
<dbReference type="SMART" id="SM00260">
    <property type="entry name" value="CheW"/>
    <property type="match status" value="1"/>
</dbReference>
<evidence type="ECO:0000313" key="2">
    <source>
        <dbReference type="EMBL" id="KKS41184.1"/>
    </source>
</evidence>
<dbReference type="Gene3D" id="2.40.50.180">
    <property type="entry name" value="CheA-289, Domain 4"/>
    <property type="match status" value="1"/>
</dbReference>
<organism evidence="2 3">
    <name type="scientific">Candidatus Kuenenbacteria bacterium GW2011_GWA2_42_15</name>
    <dbReference type="NCBI Taxonomy" id="1618677"/>
    <lineage>
        <taxon>Bacteria</taxon>
        <taxon>Candidatus Kueneniibacteriota</taxon>
    </lineage>
</organism>
<dbReference type="PROSITE" id="PS50851">
    <property type="entry name" value="CHEW"/>
    <property type="match status" value="1"/>
</dbReference>
<dbReference type="GO" id="GO:0006935">
    <property type="term" value="P:chemotaxis"/>
    <property type="evidence" value="ECO:0007669"/>
    <property type="project" value="InterPro"/>
</dbReference>
<sequence length="178" mass="19715">MSKRLTKVLAQNSVDTKGQAVDHAAKDRIGGKFLIFFLAGEEYGIQISKVQEIIGMLPTTQIPNMPAYFCGIINLRGKVIPIIDLRLKFGMKVKESTNETCIITIQNGNQVMGFIADNVSNIIDIAAKDIDTPDLFEKRPFTNCLSGIGLPIGHLIFLLDIDKTLAALDVYFWLEKLS</sequence>
<evidence type="ECO:0000313" key="3">
    <source>
        <dbReference type="Proteomes" id="UP000034516"/>
    </source>
</evidence>
<feature type="domain" description="CheW-like" evidence="1">
    <location>
        <begin position="30"/>
        <end position="170"/>
    </location>
</feature>
<comment type="caution">
    <text evidence="2">The sequence shown here is derived from an EMBL/GenBank/DDBJ whole genome shotgun (WGS) entry which is preliminary data.</text>
</comment>
<dbReference type="Pfam" id="PF01584">
    <property type="entry name" value="CheW"/>
    <property type="match status" value="1"/>
</dbReference>
<dbReference type="InterPro" id="IPR039315">
    <property type="entry name" value="CheW"/>
</dbReference>
<dbReference type="InterPro" id="IPR002545">
    <property type="entry name" value="CheW-lke_dom"/>
</dbReference>
<dbReference type="AlphaFoldDB" id="A0A0G0YX78"/>
<gene>
    <name evidence="2" type="ORF">UV02_C0031G0014</name>
</gene>
<evidence type="ECO:0000259" key="1">
    <source>
        <dbReference type="PROSITE" id="PS50851"/>
    </source>
</evidence>
<dbReference type="PANTHER" id="PTHR22617">
    <property type="entry name" value="CHEMOTAXIS SENSOR HISTIDINE KINASE-RELATED"/>
    <property type="match status" value="1"/>
</dbReference>
<proteinExistence type="predicted"/>